<accession>A0A318XFG5</accession>
<reference evidence="1 2" key="1">
    <citation type="submission" date="2018-06" db="EMBL/GenBank/DDBJ databases">
        <title>Genomic Encyclopedia of Type Strains, Phase I: the one thousand microbial genomes (KMG-I) project.</title>
        <authorList>
            <person name="Kyrpides N."/>
        </authorList>
    </citation>
    <scope>NUCLEOTIDE SEQUENCE [LARGE SCALE GENOMIC DNA]</scope>
    <source>
        <strain evidence="1 2">DSM 19573</strain>
    </source>
</reference>
<dbReference type="Proteomes" id="UP000248132">
    <property type="component" value="Unassembled WGS sequence"/>
</dbReference>
<sequence length="43" mass="4578">MMDSVVVFPPGTRAKLRLDVLEAAIAISVALASERIPVALTRV</sequence>
<dbReference type="EMBL" id="QKMR01000039">
    <property type="protein sequence ID" value="PYG84243.1"/>
    <property type="molecule type" value="Genomic_DNA"/>
</dbReference>
<evidence type="ECO:0000313" key="2">
    <source>
        <dbReference type="Proteomes" id="UP000248132"/>
    </source>
</evidence>
<organism evidence="1 2">
    <name type="scientific">Ruminiclostridium sufflavum DSM 19573</name>
    <dbReference type="NCBI Taxonomy" id="1121337"/>
    <lineage>
        <taxon>Bacteria</taxon>
        <taxon>Bacillati</taxon>
        <taxon>Bacillota</taxon>
        <taxon>Clostridia</taxon>
        <taxon>Eubacteriales</taxon>
        <taxon>Oscillospiraceae</taxon>
        <taxon>Ruminiclostridium</taxon>
    </lineage>
</organism>
<comment type="caution">
    <text evidence="1">The sequence shown here is derived from an EMBL/GenBank/DDBJ whole genome shotgun (WGS) entry which is preliminary data.</text>
</comment>
<protein>
    <submittedName>
        <fullName evidence="1">Uncharacterized protein</fullName>
    </submittedName>
</protein>
<name>A0A318XFG5_9FIRM</name>
<gene>
    <name evidence="1" type="ORF">LY28_03748</name>
</gene>
<proteinExistence type="predicted"/>
<evidence type="ECO:0000313" key="1">
    <source>
        <dbReference type="EMBL" id="PYG84243.1"/>
    </source>
</evidence>
<dbReference type="AlphaFoldDB" id="A0A318XFG5"/>
<keyword evidence="2" id="KW-1185">Reference proteome</keyword>